<dbReference type="Gene3D" id="3.40.50.1820">
    <property type="entry name" value="alpha/beta hydrolase"/>
    <property type="match status" value="1"/>
</dbReference>
<evidence type="ECO:0000256" key="2">
    <source>
        <dbReference type="SAM" id="MobiDB-lite"/>
    </source>
</evidence>
<sequence>MTDREPPTHEPPTHEPPTHEQPADDVLLPGLDPFTVEVDGATVRGRSSRTAPGTRGVVLLLHGYPQTSAMWHHVAPALVADGFTVVAPDLRGYGASTCHDGEMTFRAMAADQPRVLEALGLDPTGVHVVGHDRGARTAHRLVLDHPGLARSVALLDILPTLDVWEQMDAWLARRYFHWTFLIQGGGLPERLIDADPQAWLDHALGALGGTGGMTTAALEEYAGAARVPSVVHAWCEDYRAGARTDLEHDRADRRRTVDLPALVLWGEKGVVGARADPVEVWRTWFPAAVGHAVPSGHFLAEQRPEEVLTAVRAHLDAAG</sequence>
<dbReference type="EMBL" id="CP075371">
    <property type="protein sequence ID" value="QVT82005.1"/>
    <property type="molecule type" value="Genomic_DNA"/>
</dbReference>
<evidence type="ECO:0000259" key="3">
    <source>
        <dbReference type="Pfam" id="PF00561"/>
    </source>
</evidence>
<dbReference type="Pfam" id="PF00561">
    <property type="entry name" value="Abhydrolase_1"/>
    <property type="match status" value="1"/>
</dbReference>
<feature type="domain" description="AB hydrolase-1" evidence="3">
    <location>
        <begin position="57"/>
        <end position="303"/>
    </location>
</feature>
<keyword evidence="5" id="KW-1185">Reference proteome</keyword>
<dbReference type="PANTHER" id="PTHR43329">
    <property type="entry name" value="EPOXIDE HYDROLASE"/>
    <property type="match status" value="1"/>
</dbReference>
<keyword evidence="1 4" id="KW-0378">Hydrolase</keyword>
<dbReference type="EC" id="3.8.1.3" evidence="4"/>
<accession>A0ABX8ENA0</accession>
<dbReference type="InterPro" id="IPR029058">
    <property type="entry name" value="AB_hydrolase_fold"/>
</dbReference>
<dbReference type="PRINTS" id="PR00412">
    <property type="entry name" value="EPOXHYDRLASE"/>
</dbReference>
<evidence type="ECO:0000256" key="1">
    <source>
        <dbReference type="ARBA" id="ARBA00022801"/>
    </source>
</evidence>
<evidence type="ECO:0000313" key="4">
    <source>
        <dbReference type="EMBL" id="QVT82005.1"/>
    </source>
</evidence>
<dbReference type="Proteomes" id="UP000679307">
    <property type="component" value="Chromosome"/>
</dbReference>
<feature type="compositionally biased region" description="Basic and acidic residues" evidence="2">
    <location>
        <begin position="1"/>
        <end position="22"/>
    </location>
</feature>
<gene>
    <name evidence="4" type="primary">fac-dex</name>
    <name evidence="4" type="ORF">ENKNEFLB_04424</name>
</gene>
<proteinExistence type="predicted"/>
<dbReference type="SUPFAM" id="SSF53474">
    <property type="entry name" value="alpha/beta-Hydrolases"/>
    <property type="match status" value="1"/>
</dbReference>
<dbReference type="InterPro" id="IPR000073">
    <property type="entry name" value="AB_hydrolase_1"/>
</dbReference>
<dbReference type="InterPro" id="IPR000639">
    <property type="entry name" value="Epox_hydrolase-like"/>
</dbReference>
<dbReference type="GO" id="GO:0018785">
    <property type="term" value="F:haloacetate dehalogenase activity"/>
    <property type="evidence" value="ECO:0007669"/>
    <property type="project" value="UniProtKB-EC"/>
</dbReference>
<feature type="region of interest" description="Disordered" evidence="2">
    <location>
        <begin position="1"/>
        <end position="24"/>
    </location>
</feature>
<dbReference type="RefSeq" id="WP_214057284.1">
    <property type="nucleotide sequence ID" value="NZ_BAAAHS010000049.1"/>
</dbReference>
<protein>
    <submittedName>
        <fullName evidence="4">Fluoroacetate dehalogenase</fullName>
        <ecNumber evidence="4">3.8.1.3</ecNumber>
    </submittedName>
</protein>
<reference evidence="4 5" key="1">
    <citation type="submission" date="2021-05" db="EMBL/GenBank/DDBJ databases">
        <title>Complete genome of Nocardioides aquaticus KCTC 9944T isolated from meromictic and hypersaline Ekho Lake, Antarctica.</title>
        <authorList>
            <person name="Hwang K."/>
            <person name="Kim K.M."/>
            <person name="Choe H."/>
        </authorList>
    </citation>
    <scope>NUCLEOTIDE SEQUENCE [LARGE SCALE GENOMIC DNA]</scope>
    <source>
        <strain evidence="4 5">KCTC 9944</strain>
    </source>
</reference>
<name>A0ABX8ENA0_9ACTN</name>
<evidence type="ECO:0000313" key="5">
    <source>
        <dbReference type="Proteomes" id="UP000679307"/>
    </source>
</evidence>
<organism evidence="4 5">
    <name type="scientific">Nocardioides aquaticus</name>
    <dbReference type="NCBI Taxonomy" id="160826"/>
    <lineage>
        <taxon>Bacteria</taxon>
        <taxon>Bacillati</taxon>
        <taxon>Actinomycetota</taxon>
        <taxon>Actinomycetes</taxon>
        <taxon>Propionibacteriales</taxon>
        <taxon>Nocardioidaceae</taxon>
        <taxon>Nocardioides</taxon>
    </lineage>
</organism>